<evidence type="ECO:0000256" key="3">
    <source>
        <dbReference type="SAM" id="SignalP"/>
    </source>
</evidence>
<protein>
    <recommendedName>
        <fullName evidence="6">Import inner membrane translocase subunit Tim44</fullName>
    </recommendedName>
</protein>
<evidence type="ECO:0000313" key="5">
    <source>
        <dbReference type="Proteomes" id="UP000184404"/>
    </source>
</evidence>
<sequence length="217" mass="23231">MTLKKFSAFLCAVFTAFVLIGTVETAAVNPSVAYAAKGGSFRSSPSRPSTSRPSSPKPSAPKNSTQKNSTTKPAQSPAKPQTSTNRNTSGGFGGILRGIGIFAGGMMLGSLLSNLLGFGTMGGFSTILGILFNILLYGAIISVAIWAFRRLFGRRGASETSDPYHANRADFSNNYDRSYSSGTDWGDDEIPDIRPPKRDAGGADYDPKRTADWYRRH</sequence>
<evidence type="ECO:0008006" key="6">
    <source>
        <dbReference type="Google" id="ProtNLM"/>
    </source>
</evidence>
<dbReference type="RefSeq" id="WP_072935735.1">
    <property type="nucleotide sequence ID" value="NZ_FQUG01000006.1"/>
</dbReference>
<dbReference type="EMBL" id="FQUG01000006">
    <property type="protein sequence ID" value="SHF00966.1"/>
    <property type="molecule type" value="Genomic_DNA"/>
</dbReference>
<feature type="compositionally biased region" description="Low complexity" evidence="1">
    <location>
        <begin position="40"/>
        <end position="54"/>
    </location>
</feature>
<feature type="signal peptide" evidence="3">
    <location>
        <begin position="1"/>
        <end position="26"/>
    </location>
</feature>
<evidence type="ECO:0000313" key="4">
    <source>
        <dbReference type="EMBL" id="SHF00966.1"/>
    </source>
</evidence>
<feature type="transmembrane region" description="Helical" evidence="2">
    <location>
        <begin position="128"/>
        <end position="148"/>
    </location>
</feature>
<proteinExistence type="predicted"/>
<keyword evidence="3" id="KW-0732">Signal</keyword>
<keyword evidence="5" id="KW-1185">Reference proteome</keyword>
<feature type="chain" id="PRO_5038850903" description="Import inner membrane translocase subunit Tim44" evidence="3">
    <location>
        <begin position="27"/>
        <end position="217"/>
    </location>
</feature>
<feature type="region of interest" description="Disordered" evidence="1">
    <location>
        <begin position="179"/>
        <end position="217"/>
    </location>
</feature>
<keyword evidence="2" id="KW-0472">Membrane</keyword>
<gene>
    <name evidence="4" type="ORF">SAMN02745190_01634</name>
</gene>
<dbReference type="STRING" id="1123243.SAMN02745190_01634"/>
<evidence type="ECO:0000256" key="1">
    <source>
        <dbReference type="SAM" id="MobiDB-lite"/>
    </source>
</evidence>
<feature type="transmembrane region" description="Helical" evidence="2">
    <location>
        <begin position="95"/>
        <end position="116"/>
    </location>
</feature>
<organism evidence="4 5">
    <name type="scientific">Schwartzia succinivorans DSM 10502</name>
    <dbReference type="NCBI Taxonomy" id="1123243"/>
    <lineage>
        <taxon>Bacteria</taxon>
        <taxon>Bacillati</taxon>
        <taxon>Bacillota</taxon>
        <taxon>Negativicutes</taxon>
        <taxon>Selenomonadales</taxon>
        <taxon>Selenomonadaceae</taxon>
        <taxon>Schwartzia</taxon>
    </lineage>
</organism>
<keyword evidence="2" id="KW-0812">Transmembrane</keyword>
<accession>A0A1M4Y5R7</accession>
<dbReference type="AlphaFoldDB" id="A0A1M4Y5R7"/>
<keyword evidence="2" id="KW-1133">Transmembrane helix</keyword>
<feature type="compositionally biased region" description="Polar residues" evidence="1">
    <location>
        <begin position="62"/>
        <end position="89"/>
    </location>
</feature>
<feature type="compositionally biased region" description="Basic and acidic residues" evidence="1">
    <location>
        <begin position="191"/>
        <end position="217"/>
    </location>
</feature>
<feature type="region of interest" description="Disordered" evidence="1">
    <location>
        <begin position="38"/>
        <end position="90"/>
    </location>
</feature>
<reference evidence="4 5" key="1">
    <citation type="submission" date="2016-11" db="EMBL/GenBank/DDBJ databases">
        <authorList>
            <person name="Jaros S."/>
            <person name="Januszkiewicz K."/>
            <person name="Wedrychowicz H."/>
        </authorList>
    </citation>
    <scope>NUCLEOTIDE SEQUENCE [LARGE SCALE GENOMIC DNA]</scope>
    <source>
        <strain evidence="4 5">DSM 10502</strain>
    </source>
</reference>
<dbReference type="Proteomes" id="UP000184404">
    <property type="component" value="Unassembled WGS sequence"/>
</dbReference>
<name>A0A1M4Y5R7_9FIRM</name>
<evidence type="ECO:0000256" key="2">
    <source>
        <dbReference type="SAM" id="Phobius"/>
    </source>
</evidence>